<name>A0A9X3TUI0_9BACL</name>
<dbReference type="AlphaFoldDB" id="A0A9X3TUI0"/>
<accession>A0A9X3TUI0</accession>
<dbReference type="Pfam" id="PF00144">
    <property type="entry name" value="Beta-lactamase"/>
    <property type="match status" value="1"/>
</dbReference>
<dbReference type="GO" id="GO:0016787">
    <property type="term" value="F:hydrolase activity"/>
    <property type="evidence" value="ECO:0007669"/>
    <property type="project" value="UniProtKB-KW"/>
</dbReference>
<feature type="region of interest" description="Disordered" evidence="2">
    <location>
        <begin position="31"/>
        <end position="73"/>
    </location>
</feature>
<dbReference type="PANTHER" id="PTHR43283">
    <property type="entry name" value="BETA-LACTAMASE-RELATED"/>
    <property type="match status" value="1"/>
</dbReference>
<gene>
    <name evidence="5" type="ORF">O3V59_20060</name>
</gene>
<dbReference type="InterPro" id="IPR012338">
    <property type="entry name" value="Beta-lactam/transpept-like"/>
</dbReference>
<protein>
    <submittedName>
        <fullName evidence="5">Serine hydrolase</fullName>
    </submittedName>
</protein>
<comment type="caution">
    <text evidence="5">The sequence shown here is derived from an EMBL/GenBank/DDBJ whole genome shotgun (WGS) entry which is preliminary data.</text>
</comment>
<feature type="signal peptide" evidence="3">
    <location>
        <begin position="1"/>
        <end position="25"/>
    </location>
</feature>
<dbReference type="PANTHER" id="PTHR43283:SF11">
    <property type="entry name" value="BETA-LACTAMASE-RELATED DOMAIN-CONTAINING PROTEIN"/>
    <property type="match status" value="1"/>
</dbReference>
<evidence type="ECO:0000256" key="1">
    <source>
        <dbReference type="ARBA" id="ARBA00022801"/>
    </source>
</evidence>
<evidence type="ECO:0000313" key="6">
    <source>
        <dbReference type="Proteomes" id="UP001151071"/>
    </source>
</evidence>
<evidence type="ECO:0000256" key="2">
    <source>
        <dbReference type="SAM" id="MobiDB-lite"/>
    </source>
</evidence>
<dbReference type="InterPro" id="IPR050789">
    <property type="entry name" value="Diverse_Enzym_Activities"/>
</dbReference>
<proteinExistence type="predicted"/>
<evidence type="ECO:0000313" key="5">
    <source>
        <dbReference type="EMBL" id="MDA5110638.1"/>
    </source>
</evidence>
<dbReference type="Gene3D" id="3.40.710.10">
    <property type="entry name" value="DD-peptidase/beta-lactamase superfamily"/>
    <property type="match status" value="1"/>
</dbReference>
<dbReference type="Proteomes" id="UP001151071">
    <property type="component" value="Unassembled WGS sequence"/>
</dbReference>
<dbReference type="InterPro" id="IPR001466">
    <property type="entry name" value="Beta-lactam-related"/>
</dbReference>
<feature type="chain" id="PRO_5040740066" evidence="3">
    <location>
        <begin position="26"/>
        <end position="570"/>
    </location>
</feature>
<dbReference type="Pfam" id="PF20773">
    <property type="entry name" value="InhA-like_MAM"/>
    <property type="match status" value="1"/>
</dbReference>
<sequence length="570" mass="62357">MNQRAAMIGLCVCLSWGAVFLPTAAAKHGDGESSAMEAQEKKTKPVKHPLSHPWDKPGRSSGSLHPGTPAAAGMTPAPLGEIDSFIESAIHDGVMPGAVVLIARRGVIVKEQAYGHAARYADDGGTLLDQPVAMRTDTLFDLASISKLFTSTAVMQLHEQGLFQLDDPVARYIPAFAENGKDTVTIRQLLTHTSGFEPFIPLYTMGNSREERLEIVFRHPLVNKPGSAYVYSDLNLITLGALVEKLSGQRLDEYVRDHITKPLRMTDTMYNPPESLKKRTAATEYQPWTNRELVWGQVHDENAWALDGVAGHAGVFSTARDLAVFAQMMLNGGTYGGKRILSKKSVELMTENQIPEFPGDDHGLGWELNQGWYMDALGDSRTMGHTGYTGTSMVVSPNNETICIVMTNRVHPTRNTVSTNPVRRGVARLAALAIPVDLPGKEGAWFAGAGDELDNTLTAKTELPEGGTLTFDTWYRIENESDYGHVEASADGEHWTEVGSALTGEGDWQTVTWQLPAGTEQVRFRYATDPSVNGRGWYVQHPSIADPSGKPVKAVWNPQGWSYEGKNRGR</sequence>
<feature type="domain" description="Beta-lactamase-related" evidence="4">
    <location>
        <begin position="83"/>
        <end position="424"/>
    </location>
</feature>
<organism evidence="5 6">
    <name type="scientific">Brevibacillus thermoruber</name>
    <dbReference type="NCBI Taxonomy" id="33942"/>
    <lineage>
        <taxon>Bacteria</taxon>
        <taxon>Bacillati</taxon>
        <taxon>Bacillota</taxon>
        <taxon>Bacilli</taxon>
        <taxon>Bacillales</taxon>
        <taxon>Paenibacillaceae</taxon>
        <taxon>Brevibacillus</taxon>
    </lineage>
</organism>
<dbReference type="EMBL" id="JAPYYP010000037">
    <property type="protein sequence ID" value="MDA5110638.1"/>
    <property type="molecule type" value="Genomic_DNA"/>
</dbReference>
<reference evidence="5" key="1">
    <citation type="submission" date="2022-12" db="EMBL/GenBank/DDBJ databases">
        <title>Draft genome sequence of the thermophilic strain Brevibacillus thermoruber HT42, isolated from Los Humeros, Puebla, Mexico, with biotechnological potential.</title>
        <authorList>
            <person name="Lara Sanchez J."/>
            <person name="Solis Palacios R."/>
            <person name="Bustos Baena A.S."/>
            <person name="Ruz Baez A.E."/>
            <person name="Espinosa Luna G."/>
            <person name="Oliart Ros R.M."/>
        </authorList>
    </citation>
    <scope>NUCLEOTIDE SEQUENCE</scope>
    <source>
        <strain evidence="5">HT42</strain>
    </source>
</reference>
<dbReference type="RefSeq" id="WP_271140875.1">
    <property type="nucleotide sequence ID" value="NZ_JAPYYP010000037.1"/>
</dbReference>
<keyword evidence="6" id="KW-1185">Reference proteome</keyword>
<keyword evidence="3" id="KW-0732">Signal</keyword>
<evidence type="ECO:0000259" key="4">
    <source>
        <dbReference type="Pfam" id="PF00144"/>
    </source>
</evidence>
<dbReference type="SUPFAM" id="SSF56601">
    <property type="entry name" value="beta-lactamase/transpeptidase-like"/>
    <property type="match status" value="1"/>
</dbReference>
<keyword evidence="1 5" id="KW-0378">Hydrolase</keyword>
<evidence type="ECO:0000256" key="3">
    <source>
        <dbReference type="SAM" id="SignalP"/>
    </source>
</evidence>